<feature type="domain" description="Polysaccharide pyruvyl transferase" evidence="1">
    <location>
        <begin position="13"/>
        <end position="281"/>
    </location>
</feature>
<dbReference type="InterPro" id="IPR007345">
    <property type="entry name" value="Polysacch_pyruvyl_Trfase"/>
</dbReference>
<keyword evidence="3" id="KW-1185">Reference proteome</keyword>
<reference evidence="2" key="1">
    <citation type="submission" date="2019-12" db="EMBL/GenBank/DDBJ databases">
        <title>High-Quality draft genome sequences of three cyanobacteria isolated from the limestone walls of the Old Cathedral of Coimbra.</title>
        <authorList>
            <person name="Tiago I."/>
            <person name="Soares F."/>
            <person name="Portugal A."/>
        </authorList>
    </citation>
    <scope>NUCLEOTIDE SEQUENCE [LARGE SCALE GENOMIC DNA]</scope>
    <source>
        <strain evidence="2">C</strain>
    </source>
</reference>
<name>A0A8K2A267_9CYAN</name>
<dbReference type="NCBIfam" id="TIGR03609">
    <property type="entry name" value="S_layer_CsaB"/>
    <property type="match status" value="1"/>
</dbReference>
<gene>
    <name evidence="2" type="primary">csaB</name>
    <name evidence="2" type="ORF">GS597_18640</name>
</gene>
<dbReference type="Proteomes" id="UP000607397">
    <property type="component" value="Unassembled WGS sequence"/>
</dbReference>
<dbReference type="PANTHER" id="PTHR36836">
    <property type="entry name" value="COLANIC ACID BIOSYNTHESIS PROTEIN WCAK"/>
    <property type="match status" value="1"/>
</dbReference>
<comment type="caution">
    <text evidence="2">The sequence shown here is derived from an EMBL/GenBank/DDBJ whole genome shotgun (WGS) entry which is preliminary data.</text>
</comment>
<evidence type="ECO:0000259" key="1">
    <source>
        <dbReference type="Pfam" id="PF04230"/>
    </source>
</evidence>
<keyword evidence="2" id="KW-0808">Transferase</keyword>
<protein>
    <submittedName>
        <fullName evidence="2">Polysaccharide pyruvyl transferase CsaB</fullName>
    </submittedName>
</protein>
<dbReference type="AlphaFoldDB" id="A0A8K2A267"/>
<organism evidence="2 3">
    <name type="scientific">Petrachloros mirabilis ULC683</name>
    <dbReference type="NCBI Taxonomy" id="2781853"/>
    <lineage>
        <taxon>Bacteria</taxon>
        <taxon>Bacillati</taxon>
        <taxon>Cyanobacteriota</taxon>
        <taxon>Cyanophyceae</taxon>
        <taxon>Synechococcales</taxon>
        <taxon>Petrachlorosaceae</taxon>
        <taxon>Petrachloros</taxon>
        <taxon>Petrachloros mirabilis</taxon>
    </lineage>
</organism>
<dbReference type="InterPro" id="IPR019896">
    <property type="entry name" value="Polysacch_pyruvyl_Trfase_CsaB"/>
</dbReference>
<dbReference type="GO" id="GO:0016740">
    <property type="term" value="F:transferase activity"/>
    <property type="evidence" value="ECO:0007669"/>
    <property type="project" value="UniProtKB-KW"/>
</dbReference>
<evidence type="ECO:0000313" key="2">
    <source>
        <dbReference type="EMBL" id="NCJ08488.1"/>
    </source>
</evidence>
<accession>A0A8K2A267</accession>
<proteinExistence type="predicted"/>
<dbReference type="RefSeq" id="WP_161826960.1">
    <property type="nucleotide sequence ID" value="NZ_WVIC01000054.1"/>
</dbReference>
<dbReference type="EMBL" id="WVIC01000054">
    <property type="protein sequence ID" value="NCJ08488.1"/>
    <property type="molecule type" value="Genomic_DNA"/>
</dbReference>
<dbReference type="PANTHER" id="PTHR36836:SF1">
    <property type="entry name" value="COLANIC ACID BIOSYNTHESIS PROTEIN WCAK"/>
    <property type="match status" value="1"/>
</dbReference>
<sequence length="345" mass="37710">MQALLCGYYGFGNAGDEALLATLLQMLPSQIEPVVLSGNPAYTQTLHGVKTCDRNQPLQVLKTLWSSQAFIWGGGSLIQDGTSALSPLYYLGLMTLAQWRGLTTIAWAQGIGPLCRPWIRWMAGQVFRRCTAISVRDRASATLIAQWGLCATLAPDPVWALQNCPGPDLSHLSEPRVAIMVRPHPLLTPEHLERLTQALIQFQAQTQASLILLPLQPSQDLALAQGIASRLPQPSMVIQVNTPASLKGLLANVDLAISMRLHGLIMAAAEGCPCFALSYDPKVSQLMAEMPCPGWELSALPDSQDILSTHWQDLLIPNLAQFSPAQSYRTQAMQHQQLLFKVFKA</sequence>
<dbReference type="Pfam" id="PF04230">
    <property type="entry name" value="PS_pyruv_trans"/>
    <property type="match status" value="1"/>
</dbReference>
<evidence type="ECO:0000313" key="3">
    <source>
        <dbReference type="Proteomes" id="UP000607397"/>
    </source>
</evidence>